<name>A0AAE1S4K4_9SOLA</name>
<protein>
    <submittedName>
        <fullName evidence="1">Uncharacterized protein</fullName>
    </submittedName>
</protein>
<dbReference type="Gene3D" id="1.25.40.20">
    <property type="entry name" value="Ankyrin repeat-containing domain"/>
    <property type="match status" value="1"/>
</dbReference>
<gene>
    <name evidence="1" type="ORF">RND71_018587</name>
</gene>
<dbReference type="SMART" id="SM00248">
    <property type="entry name" value="ANK"/>
    <property type="match status" value="3"/>
</dbReference>
<reference evidence="1" key="1">
    <citation type="submission" date="2023-12" db="EMBL/GenBank/DDBJ databases">
        <title>Genome assembly of Anisodus tanguticus.</title>
        <authorList>
            <person name="Wang Y.-J."/>
        </authorList>
    </citation>
    <scope>NUCLEOTIDE SEQUENCE</scope>
    <source>
        <strain evidence="1">KB-2021</strain>
        <tissue evidence="1">Leaf</tissue>
    </source>
</reference>
<dbReference type="InterPro" id="IPR002110">
    <property type="entry name" value="Ankyrin_rpt"/>
</dbReference>
<dbReference type="PANTHER" id="PTHR24121:SF22">
    <property type="entry name" value="PROTEIN ACCELERATED CELL DEATH 6-LIKE"/>
    <property type="match status" value="1"/>
</dbReference>
<proteinExistence type="predicted"/>
<dbReference type="AlphaFoldDB" id="A0AAE1S4K4"/>
<keyword evidence="2" id="KW-1185">Reference proteome</keyword>
<comment type="caution">
    <text evidence="1">The sequence shown here is derived from an EMBL/GenBank/DDBJ whole genome shotgun (WGS) entry which is preliminary data.</text>
</comment>
<dbReference type="EMBL" id="JAVYJV010000009">
    <property type="protein sequence ID" value="KAK4363346.1"/>
    <property type="molecule type" value="Genomic_DNA"/>
</dbReference>
<evidence type="ECO:0000313" key="2">
    <source>
        <dbReference type="Proteomes" id="UP001291623"/>
    </source>
</evidence>
<organism evidence="1 2">
    <name type="scientific">Anisodus tanguticus</name>
    <dbReference type="NCBI Taxonomy" id="243964"/>
    <lineage>
        <taxon>Eukaryota</taxon>
        <taxon>Viridiplantae</taxon>
        <taxon>Streptophyta</taxon>
        <taxon>Embryophyta</taxon>
        <taxon>Tracheophyta</taxon>
        <taxon>Spermatophyta</taxon>
        <taxon>Magnoliopsida</taxon>
        <taxon>eudicotyledons</taxon>
        <taxon>Gunneridae</taxon>
        <taxon>Pentapetalae</taxon>
        <taxon>asterids</taxon>
        <taxon>lamiids</taxon>
        <taxon>Solanales</taxon>
        <taxon>Solanaceae</taxon>
        <taxon>Solanoideae</taxon>
        <taxon>Hyoscyameae</taxon>
        <taxon>Anisodus</taxon>
    </lineage>
</organism>
<accession>A0AAE1S4K4</accession>
<sequence length="131" mass="14298">MADPNLFFSLSSNGDTFIHTAARNGNLKLIEAFINYTKNRGGLGVNIIPRDIEADIQKLLRVTNNDGNTALHEALIYRGHLNGGMVQLLVKEDADFSHLPNKAGKSPLYLAVEKGGDNNIVCVEYILSNST</sequence>
<dbReference type="PANTHER" id="PTHR24121">
    <property type="entry name" value="NO MECHANORECEPTOR POTENTIAL C, ISOFORM D-RELATED"/>
    <property type="match status" value="1"/>
</dbReference>
<dbReference type="InterPro" id="IPR036770">
    <property type="entry name" value="Ankyrin_rpt-contain_sf"/>
</dbReference>
<dbReference type="Pfam" id="PF12796">
    <property type="entry name" value="Ank_2"/>
    <property type="match status" value="1"/>
</dbReference>
<dbReference type="Proteomes" id="UP001291623">
    <property type="component" value="Unassembled WGS sequence"/>
</dbReference>
<evidence type="ECO:0000313" key="1">
    <source>
        <dbReference type="EMBL" id="KAK4363346.1"/>
    </source>
</evidence>
<dbReference type="SUPFAM" id="SSF48403">
    <property type="entry name" value="Ankyrin repeat"/>
    <property type="match status" value="1"/>
</dbReference>